<feature type="binding site" evidence="4">
    <location>
        <position position="304"/>
    </location>
    <ligand>
        <name>Mn(2+)</name>
        <dbReference type="ChEBI" id="CHEBI:29035"/>
        <label>1</label>
    </ligand>
</feature>
<comment type="cofactor">
    <cofactor evidence="4">
        <name>Mn(2+)</name>
        <dbReference type="ChEBI" id="CHEBI:29035"/>
    </cofactor>
    <text evidence="4">Binds 2 manganese ions per subunit.</text>
</comment>
<dbReference type="PRINTS" id="PR00116">
    <property type="entry name" value="ARGINASE"/>
</dbReference>
<accession>A0AAD4C0U5</accession>
<dbReference type="GO" id="GO:0046872">
    <property type="term" value="F:metal ion binding"/>
    <property type="evidence" value="ECO:0007669"/>
    <property type="project" value="UniProtKB-KW"/>
</dbReference>
<dbReference type="PROSITE" id="PS51409">
    <property type="entry name" value="ARGINASE_2"/>
    <property type="match status" value="1"/>
</dbReference>
<evidence type="ECO:0000256" key="2">
    <source>
        <dbReference type="ARBA" id="ARBA00022723"/>
    </source>
</evidence>
<keyword evidence="6" id="KW-0732">Signal</keyword>
<dbReference type="Proteomes" id="UP001194468">
    <property type="component" value="Unassembled WGS sequence"/>
</dbReference>
<evidence type="ECO:0000313" key="8">
    <source>
        <dbReference type="Proteomes" id="UP001194468"/>
    </source>
</evidence>
<reference evidence="7" key="2">
    <citation type="journal article" date="2020" name="Nat. Commun.">
        <title>Large-scale genome sequencing of mycorrhizal fungi provides insights into the early evolution of symbiotic traits.</title>
        <authorList>
            <person name="Miyauchi S."/>
            <person name="Kiss E."/>
            <person name="Kuo A."/>
            <person name="Drula E."/>
            <person name="Kohler A."/>
            <person name="Sanchez-Garcia M."/>
            <person name="Morin E."/>
            <person name="Andreopoulos B."/>
            <person name="Barry K.W."/>
            <person name="Bonito G."/>
            <person name="Buee M."/>
            <person name="Carver A."/>
            <person name="Chen C."/>
            <person name="Cichocki N."/>
            <person name="Clum A."/>
            <person name="Culley D."/>
            <person name="Crous P.W."/>
            <person name="Fauchery L."/>
            <person name="Girlanda M."/>
            <person name="Hayes R.D."/>
            <person name="Keri Z."/>
            <person name="LaButti K."/>
            <person name="Lipzen A."/>
            <person name="Lombard V."/>
            <person name="Magnuson J."/>
            <person name="Maillard F."/>
            <person name="Murat C."/>
            <person name="Nolan M."/>
            <person name="Ohm R.A."/>
            <person name="Pangilinan J."/>
            <person name="Pereira M.F."/>
            <person name="Perotto S."/>
            <person name="Peter M."/>
            <person name="Pfister S."/>
            <person name="Riley R."/>
            <person name="Sitrit Y."/>
            <person name="Stielow J.B."/>
            <person name="Szollosi G."/>
            <person name="Zifcakova L."/>
            <person name="Stursova M."/>
            <person name="Spatafora J.W."/>
            <person name="Tedersoo L."/>
            <person name="Vaario L.M."/>
            <person name="Yamada A."/>
            <person name="Yan M."/>
            <person name="Wang P."/>
            <person name="Xu J."/>
            <person name="Bruns T."/>
            <person name="Baldrian P."/>
            <person name="Vilgalys R."/>
            <person name="Dunand C."/>
            <person name="Henrissat B."/>
            <person name="Grigoriev I.V."/>
            <person name="Hibbett D."/>
            <person name="Nagy L.G."/>
            <person name="Martin F.M."/>
        </authorList>
    </citation>
    <scope>NUCLEOTIDE SEQUENCE</scope>
    <source>
        <strain evidence="7">BED1</strain>
    </source>
</reference>
<feature type="binding site" evidence="4">
    <location>
        <position position="211"/>
    </location>
    <ligand>
        <name>Mn(2+)</name>
        <dbReference type="ChEBI" id="CHEBI:29035"/>
        <label>1</label>
    </ligand>
</feature>
<dbReference type="SUPFAM" id="SSF52768">
    <property type="entry name" value="Arginase/deacetylase"/>
    <property type="match status" value="1"/>
</dbReference>
<dbReference type="Pfam" id="PF00491">
    <property type="entry name" value="Arginase"/>
    <property type="match status" value="1"/>
</dbReference>
<dbReference type="PANTHER" id="PTHR11358:SF26">
    <property type="entry name" value="GUANIDINO ACID HYDROLASE, MITOCHONDRIAL"/>
    <property type="match status" value="1"/>
</dbReference>
<evidence type="ECO:0000313" key="7">
    <source>
        <dbReference type="EMBL" id="KAF8445716.1"/>
    </source>
</evidence>
<comment type="similarity">
    <text evidence="1">Belongs to the arginase family. Agmatinase subfamily.</text>
</comment>
<evidence type="ECO:0000256" key="4">
    <source>
        <dbReference type="PIRSR" id="PIRSR036979-1"/>
    </source>
</evidence>
<organism evidence="7 8">
    <name type="scientific">Boletus edulis BED1</name>
    <dbReference type="NCBI Taxonomy" id="1328754"/>
    <lineage>
        <taxon>Eukaryota</taxon>
        <taxon>Fungi</taxon>
        <taxon>Dikarya</taxon>
        <taxon>Basidiomycota</taxon>
        <taxon>Agaricomycotina</taxon>
        <taxon>Agaricomycetes</taxon>
        <taxon>Agaricomycetidae</taxon>
        <taxon>Boletales</taxon>
        <taxon>Boletineae</taxon>
        <taxon>Boletaceae</taxon>
        <taxon>Boletoideae</taxon>
        <taxon>Boletus</taxon>
    </lineage>
</organism>
<proteinExistence type="inferred from homology"/>
<name>A0AAD4C0U5_BOLED</name>
<dbReference type="AlphaFoldDB" id="A0AAD4C0U5"/>
<dbReference type="InterPro" id="IPR006035">
    <property type="entry name" value="Ureohydrolase"/>
</dbReference>
<evidence type="ECO:0000256" key="5">
    <source>
        <dbReference type="RuleBase" id="RU003684"/>
    </source>
</evidence>
<dbReference type="GO" id="GO:0033389">
    <property type="term" value="P:putrescine biosynthetic process from arginine, via agmatine"/>
    <property type="evidence" value="ECO:0007669"/>
    <property type="project" value="TreeGrafter"/>
</dbReference>
<evidence type="ECO:0000256" key="3">
    <source>
        <dbReference type="ARBA" id="ARBA00022801"/>
    </source>
</evidence>
<evidence type="ECO:0000256" key="6">
    <source>
        <dbReference type="SAM" id="SignalP"/>
    </source>
</evidence>
<dbReference type="Gene3D" id="3.40.800.10">
    <property type="entry name" value="Ureohydrolase domain"/>
    <property type="match status" value="1"/>
</dbReference>
<keyword evidence="8" id="KW-1185">Reference proteome</keyword>
<sequence length="392" mass="42339">MKRLVAFYVAVTLAAAARGEQQPLHGSHDGTETWLSKYGKQIDQPFSGPLAFSHAEYARCLEDETAAFDIAILGMPFDTGTTYRPGARFGPYAIRSGSRRQRASQGYTLAWGSNPYASGLKIMDCGDVPTIPFDNALAVDQMAVAYATLLARPLASSTSVWPRGALLAKDGREHPRIISLGGDHTIVLPILRALNKVYGPVSVIHFDAHLDTWNGYPGAVTDQSRITHGTFFYIANEEGLIANSSVHAGIRCKLRGMDDIMNDESVGFHFITSDDIDDHGVASIVERIRKRVGDTPVYLSLDIDVIDPGMAPGTGTPEAGGWTSREVKRIIRGLAGLNFVGADVVEVAPAYDHAEITATAAADIVHDFLTLLMSSEPPKPANLPGRLPREEL</sequence>
<reference evidence="7" key="1">
    <citation type="submission" date="2019-10" db="EMBL/GenBank/DDBJ databases">
        <authorList>
            <consortium name="DOE Joint Genome Institute"/>
            <person name="Kuo A."/>
            <person name="Miyauchi S."/>
            <person name="Kiss E."/>
            <person name="Drula E."/>
            <person name="Kohler A."/>
            <person name="Sanchez-Garcia M."/>
            <person name="Andreopoulos B."/>
            <person name="Barry K.W."/>
            <person name="Bonito G."/>
            <person name="Buee M."/>
            <person name="Carver A."/>
            <person name="Chen C."/>
            <person name="Cichocki N."/>
            <person name="Clum A."/>
            <person name="Culley D."/>
            <person name="Crous P.W."/>
            <person name="Fauchery L."/>
            <person name="Girlanda M."/>
            <person name="Hayes R."/>
            <person name="Keri Z."/>
            <person name="LaButti K."/>
            <person name="Lipzen A."/>
            <person name="Lombard V."/>
            <person name="Magnuson J."/>
            <person name="Maillard F."/>
            <person name="Morin E."/>
            <person name="Murat C."/>
            <person name="Nolan M."/>
            <person name="Ohm R."/>
            <person name="Pangilinan J."/>
            <person name="Pereira M."/>
            <person name="Perotto S."/>
            <person name="Peter M."/>
            <person name="Riley R."/>
            <person name="Sitrit Y."/>
            <person name="Stielow B."/>
            <person name="Szollosi G."/>
            <person name="Zifcakova L."/>
            <person name="Stursova M."/>
            <person name="Spatafora J.W."/>
            <person name="Tedersoo L."/>
            <person name="Vaario L.-M."/>
            <person name="Yamada A."/>
            <person name="Yan M."/>
            <person name="Wang P."/>
            <person name="Xu J."/>
            <person name="Bruns T."/>
            <person name="Baldrian P."/>
            <person name="Vilgalys R."/>
            <person name="Henrissat B."/>
            <person name="Grigoriev I.V."/>
            <person name="Hibbett D."/>
            <person name="Nagy L.G."/>
            <person name="Martin F.M."/>
        </authorList>
    </citation>
    <scope>NUCLEOTIDE SEQUENCE</scope>
    <source>
        <strain evidence="7">BED1</strain>
    </source>
</reference>
<dbReference type="EMBL" id="WHUW01000005">
    <property type="protein sequence ID" value="KAF8445716.1"/>
    <property type="molecule type" value="Genomic_DNA"/>
</dbReference>
<feature type="binding site" evidence="4">
    <location>
        <position position="207"/>
    </location>
    <ligand>
        <name>Mn(2+)</name>
        <dbReference type="ChEBI" id="CHEBI:29035"/>
        <label>1</label>
    </ligand>
</feature>
<comment type="caution">
    <text evidence="7">The sequence shown here is derived from an EMBL/GenBank/DDBJ whole genome shotgun (WGS) entry which is preliminary data.</text>
</comment>
<evidence type="ECO:0000256" key="1">
    <source>
        <dbReference type="ARBA" id="ARBA00009227"/>
    </source>
</evidence>
<dbReference type="FunFam" id="3.40.800.10:FF:000014">
    <property type="entry name" value="Arginase family protein"/>
    <property type="match status" value="1"/>
</dbReference>
<feature type="signal peptide" evidence="6">
    <location>
        <begin position="1"/>
        <end position="19"/>
    </location>
</feature>
<feature type="binding site" evidence="4">
    <location>
        <position position="209"/>
    </location>
    <ligand>
        <name>Mn(2+)</name>
        <dbReference type="ChEBI" id="CHEBI:29035"/>
        <label>1</label>
    </ligand>
</feature>
<protein>
    <submittedName>
        <fullName evidence="7">Arginase family-domain-containing protein</fullName>
    </submittedName>
</protein>
<keyword evidence="2 4" id="KW-0479">Metal-binding</keyword>
<feature type="chain" id="PRO_5042209733" evidence="6">
    <location>
        <begin position="20"/>
        <end position="392"/>
    </location>
</feature>
<dbReference type="PROSITE" id="PS01053">
    <property type="entry name" value="ARGINASE_1"/>
    <property type="match status" value="1"/>
</dbReference>
<dbReference type="PIRSF" id="PIRSF036979">
    <property type="entry name" value="Arginase"/>
    <property type="match status" value="1"/>
</dbReference>
<keyword evidence="4" id="KW-0464">Manganese</keyword>
<keyword evidence="3 5" id="KW-0378">Hydrolase</keyword>
<feature type="binding site" evidence="4">
    <location>
        <position position="184"/>
    </location>
    <ligand>
        <name>Mn(2+)</name>
        <dbReference type="ChEBI" id="CHEBI:29035"/>
        <label>1</label>
    </ligand>
</feature>
<feature type="binding site" evidence="4">
    <location>
        <position position="302"/>
    </location>
    <ligand>
        <name>Mn(2+)</name>
        <dbReference type="ChEBI" id="CHEBI:29035"/>
        <label>1</label>
    </ligand>
</feature>
<dbReference type="CDD" id="cd11592">
    <property type="entry name" value="Agmatinase_PAH"/>
    <property type="match status" value="1"/>
</dbReference>
<dbReference type="InterPro" id="IPR020855">
    <property type="entry name" value="Ureohydrolase_Mn_BS"/>
</dbReference>
<dbReference type="InterPro" id="IPR023696">
    <property type="entry name" value="Ureohydrolase_dom_sf"/>
</dbReference>
<dbReference type="PANTHER" id="PTHR11358">
    <property type="entry name" value="ARGINASE/AGMATINASE"/>
    <property type="match status" value="1"/>
</dbReference>
<dbReference type="GO" id="GO:0008783">
    <property type="term" value="F:agmatinase activity"/>
    <property type="evidence" value="ECO:0007669"/>
    <property type="project" value="TreeGrafter"/>
</dbReference>
<gene>
    <name evidence="7" type="ORF">L210DRAFT_975731</name>
</gene>